<evidence type="ECO:0000256" key="1">
    <source>
        <dbReference type="ARBA" id="ARBA00022857"/>
    </source>
</evidence>
<dbReference type="STRING" id="943830.A4A58_15980"/>
<dbReference type="PANTHER" id="PTHR43103:SF3">
    <property type="entry name" value="ADP-L-GLYCERO-D-MANNO-HEPTOSE-6-EPIMERASE"/>
    <property type="match status" value="1"/>
</dbReference>
<feature type="domain" description="NAD-dependent epimerase/dehydratase" evidence="3">
    <location>
        <begin position="3"/>
        <end position="244"/>
    </location>
</feature>
<dbReference type="OrthoDB" id="7352636at2"/>
<dbReference type="RefSeq" id="WP_068737395.1">
    <property type="nucleotide sequence ID" value="NZ_LVYV01000053.1"/>
</dbReference>
<name>A0A163XRL6_9BRAD</name>
<organism evidence="4 5">
    <name type="scientific">Tardiphaga robiniae</name>
    <dbReference type="NCBI Taxonomy" id="943830"/>
    <lineage>
        <taxon>Bacteria</taxon>
        <taxon>Pseudomonadati</taxon>
        <taxon>Pseudomonadota</taxon>
        <taxon>Alphaproteobacteria</taxon>
        <taxon>Hyphomicrobiales</taxon>
        <taxon>Nitrobacteraceae</taxon>
        <taxon>Tardiphaga</taxon>
    </lineage>
</organism>
<accession>A0A163XRL6</accession>
<sequence>MKILVFGGTGFVGLNIAEALLKRGHVVTLFDRSGLPPAAQLAFADYGDRLSVIIGDVLDRTLIDSVITTGFDAIVLGAAITASTERDAADPESILQVNLMAQTPILAAARRHGVKRVINLSSAGAYGTSAFKYPVLDEELPCDPVSLYAITKFASEKVASRLAALWQTDFISVRLSAVFGPWERATGVRDTLSPLMQIFTAHAKQSAAILVRSGVRDWIYAPDVADAMTLLIEAPKTQHRLYNISNPTSWSALEWGQQVAERRPGFVCRLASVGETPTIDLHSDSDRAPLSTARLEQEFGWRAKFGCTDSAADLIDWSARHSEG</sequence>
<keyword evidence="2" id="KW-0119">Carbohydrate metabolism</keyword>
<dbReference type="InterPro" id="IPR001509">
    <property type="entry name" value="Epimerase_deHydtase"/>
</dbReference>
<keyword evidence="5" id="KW-1185">Reference proteome</keyword>
<reference evidence="4 5" key="1">
    <citation type="submission" date="2016-03" db="EMBL/GenBank/DDBJ databases">
        <title>Microsymbionts genomes from the relict species Vavilovia formosa (Stev.) Fed.</title>
        <authorList>
            <person name="Kopat V."/>
            <person name="Chirak E."/>
            <person name="Kimeklis A."/>
            <person name="Andronov E."/>
        </authorList>
    </citation>
    <scope>NUCLEOTIDE SEQUENCE [LARGE SCALE GENOMIC DNA]</scope>
    <source>
        <strain evidence="4 5">Vaf07</strain>
    </source>
</reference>
<dbReference type="AlphaFoldDB" id="A0A163XRL6"/>
<dbReference type="PANTHER" id="PTHR43103">
    <property type="entry name" value="NUCLEOSIDE-DIPHOSPHATE-SUGAR EPIMERASE"/>
    <property type="match status" value="1"/>
</dbReference>
<evidence type="ECO:0000256" key="2">
    <source>
        <dbReference type="ARBA" id="ARBA00023277"/>
    </source>
</evidence>
<dbReference type="Gene3D" id="3.40.50.720">
    <property type="entry name" value="NAD(P)-binding Rossmann-like Domain"/>
    <property type="match status" value="1"/>
</dbReference>
<keyword evidence="1" id="KW-0521">NADP</keyword>
<comment type="caution">
    <text evidence="4">The sequence shown here is derived from an EMBL/GenBank/DDBJ whole genome shotgun (WGS) entry which is preliminary data.</text>
</comment>
<gene>
    <name evidence="4" type="ORF">A4A58_15980</name>
</gene>
<dbReference type="SUPFAM" id="SSF51735">
    <property type="entry name" value="NAD(P)-binding Rossmann-fold domains"/>
    <property type="match status" value="1"/>
</dbReference>
<evidence type="ECO:0000313" key="5">
    <source>
        <dbReference type="Proteomes" id="UP000076574"/>
    </source>
</evidence>
<dbReference type="InterPro" id="IPR036291">
    <property type="entry name" value="NAD(P)-bd_dom_sf"/>
</dbReference>
<dbReference type="CDD" id="cd08946">
    <property type="entry name" value="SDR_e"/>
    <property type="match status" value="1"/>
</dbReference>
<dbReference type="EMBL" id="LVYV01000053">
    <property type="protein sequence ID" value="KZD21267.1"/>
    <property type="molecule type" value="Genomic_DNA"/>
</dbReference>
<dbReference type="Proteomes" id="UP000076574">
    <property type="component" value="Unassembled WGS sequence"/>
</dbReference>
<dbReference type="Pfam" id="PF01370">
    <property type="entry name" value="Epimerase"/>
    <property type="match status" value="1"/>
</dbReference>
<evidence type="ECO:0000259" key="3">
    <source>
        <dbReference type="Pfam" id="PF01370"/>
    </source>
</evidence>
<proteinExistence type="predicted"/>
<evidence type="ECO:0000313" key="4">
    <source>
        <dbReference type="EMBL" id="KZD21267.1"/>
    </source>
</evidence>
<protein>
    <submittedName>
        <fullName evidence="4">Short-chain dehydrogenase</fullName>
    </submittedName>
</protein>